<dbReference type="Gene3D" id="1.20.120.530">
    <property type="entry name" value="GntR ligand-binding domain-like"/>
    <property type="match status" value="1"/>
</dbReference>
<dbReference type="SMART" id="SM00895">
    <property type="entry name" value="FCD"/>
    <property type="match status" value="1"/>
</dbReference>
<dbReference type="Gene3D" id="1.10.10.10">
    <property type="entry name" value="Winged helix-like DNA-binding domain superfamily/Winged helix DNA-binding domain"/>
    <property type="match status" value="1"/>
</dbReference>
<dbReference type="PANTHER" id="PTHR43537">
    <property type="entry name" value="TRANSCRIPTIONAL REGULATOR, GNTR FAMILY"/>
    <property type="match status" value="1"/>
</dbReference>
<comment type="caution">
    <text evidence="5">The sequence shown here is derived from an EMBL/GenBank/DDBJ whole genome shotgun (WGS) entry which is preliminary data.</text>
</comment>
<dbReference type="InterPro" id="IPR008920">
    <property type="entry name" value="TF_FadR/GntR_C"/>
</dbReference>
<evidence type="ECO:0000313" key="6">
    <source>
        <dbReference type="Proteomes" id="UP001428817"/>
    </source>
</evidence>
<dbReference type="Pfam" id="PF07729">
    <property type="entry name" value="FCD"/>
    <property type="match status" value="1"/>
</dbReference>
<evidence type="ECO:0000259" key="4">
    <source>
        <dbReference type="PROSITE" id="PS50949"/>
    </source>
</evidence>
<evidence type="ECO:0000256" key="1">
    <source>
        <dbReference type="ARBA" id="ARBA00023015"/>
    </source>
</evidence>
<dbReference type="PROSITE" id="PS50949">
    <property type="entry name" value="HTH_GNTR"/>
    <property type="match status" value="1"/>
</dbReference>
<evidence type="ECO:0000256" key="2">
    <source>
        <dbReference type="ARBA" id="ARBA00023125"/>
    </source>
</evidence>
<dbReference type="InterPro" id="IPR036388">
    <property type="entry name" value="WH-like_DNA-bd_sf"/>
</dbReference>
<name>A0ABP9QZL9_9PSEU</name>
<keyword evidence="6" id="KW-1185">Reference proteome</keyword>
<organism evidence="5 6">
    <name type="scientific">Pseudonocardia eucalypti</name>
    <dbReference type="NCBI Taxonomy" id="648755"/>
    <lineage>
        <taxon>Bacteria</taxon>
        <taxon>Bacillati</taxon>
        <taxon>Actinomycetota</taxon>
        <taxon>Actinomycetes</taxon>
        <taxon>Pseudonocardiales</taxon>
        <taxon>Pseudonocardiaceae</taxon>
        <taxon>Pseudonocardia</taxon>
    </lineage>
</organism>
<dbReference type="PRINTS" id="PR00035">
    <property type="entry name" value="HTHGNTR"/>
</dbReference>
<sequence>MNYLREVVLSDPEAQGSFLNEVELAERIGVSRTPVREALLLLVADGLVEMLPGRGAYVPPLTGRQIRELMELRGVLERYSASRALADKTVPFDFLNSTLDAQYQLAHADESPDRDRVAAATAFIDHDMEFHQVLVDASGNATLARTYAGLRVRQRRLGIKAVCGSANRQLAVCAEHERIVAALSDADEQAAHAAIDEHLALTLRVLLDV</sequence>
<dbReference type="SMART" id="SM00345">
    <property type="entry name" value="HTH_GNTR"/>
    <property type="match status" value="1"/>
</dbReference>
<dbReference type="CDD" id="cd07377">
    <property type="entry name" value="WHTH_GntR"/>
    <property type="match status" value="1"/>
</dbReference>
<dbReference type="SUPFAM" id="SSF48008">
    <property type="entry name" value="GntR ligand-binding domain-like"/>
    <property type="match status" value="1"/>
</dbReference>
<gene>
    <name evidence="5" type="ORF">GCM10023321_65610</name>
</gene>
<feature type="domain" description="HTH gntR-type" evidence="4">
    <location>
        <begin position="1"/>
        <end position="61"/>
    </location>
</feature>
<keyword evidence="2" id="KW-0238">DNA-binding</keyword>
<evidence type="ECO:0000256" key="3">
    <source>
        <dbReference type="ARBA" id="ARBA00023163"/>
    </source>
</evidence>
<evidence type="ECO:0000313" key="5">
    <source>
        <dbReference type="EMBL" id="GAA5169657.1"/>
    </source>
</evidence>
<keyword evidence="3" id="KW-0804">Transcription</keyword>
<dbReference type="InterPro" id="IPR000524">
    <property type="entry name" value="Tscrpt_reg_HTH_GntR"/>
</dbReference>
<accession>A0ABP9QZL9</accession>
<keyword evidence="1" id="KW-0805">Transcription regulation</keyword>
<proteinExistence type="predicted"/>
<reference evidence="6" key="1">
    <citation type="journal article" date="2019" name="Int. J. Syst. Evol. Microbiol.">
        <title>The Global Catalogue of Microorganisms (GCM) 10K type strain sequencing project: providing services to taxonomists for standard genome sequencing and annotation.</title>
        <authorList>
            <consortium name="The Broad Institute Genomics Platform"/>
            <consortium name="The Broad Institute Genome Sequencing Center for Infectious Disease"/>
            <person name="Wu L."/>
            <person name="Ma J."/>
        </authorList>
    </citation>
    <scope>NUCLEOTIDE SEQUENCE [LARGE SCALE GENOMIC DNA]</scope>
    <source>
        <strain evidence="6">JCM 18303</strain>
    </source>
</reference>
<dbReference type="PANTHER" id="PTHR43537:SF24">
    <property type="entry name" value="GLUCONATE OPERON TRANSCRIPTIONAL REPRESSOR"/>
    <property type="match status" value="1"/>
</dbReference>
<dbReference type="Pfam" id="PF00392">
    <property type="entry name" value="GntR"/>
    <property type="match status" value="1"/>
</dbReference>
<dbReference type="EMBL" id="BAABJP010000043">
    <property type="protein sequence ID" value="GAA5169657.1"/>
    <property type="molecule type" value="Genomic_DNA"/>
</dbReference>
<dbReference type="InterPro" id="IPR011711">
    <property type="entry name" value="GntR_C"/>
</dbReference>
<protein>
    <submittedName>
        <fullName evidence="5">GntR family transcriptional regulator</fullName>
    </submittedName>
</protein>
<dbReference type="Proteomes" id="UP001428817">
    <property type="component" value="Unassembled WGS sequence"/>
</dbReference>
<dbReference type="InterPro" id="IPR036390">
    <property type="entry name" value="WH_DNA-bd_sf"/>
</dbReference>
<dbReference type="SUPFAM" id="SSF46785">
    <property type="entry name" value="Winged helix' DNA-binding domain"/>
    <property type="match status" value="1"/>
</dbReference>